<reference evidence="1 2" key="1">
    <citation type="submission" date="2019-08" db="EMBL/GenBank/DDBJ databases">
        <title>Complete genome sequence of Thermosulfurimonas marina SU872T, an anaerobic thermophilic chemolithoautotrophic bacterium isolated from a shallow marine hydrothermal vent.</title>
        <authorList>
            <person name="Allioux M."/>
            <person name="Jebbar M."/>
            <person name="Slobodkina G."/>
            <person name="Slobodkin A."/>
            <person name="Moalic Y."/>
            <person name="Frolova A."/>
            <person name="Shao Z."/>
            <person name="Alain K."/>
        </authorList>
    </citation>
    <scope>NUCLEOTIDE SEQUENCE [LARGE SCALE GENOMIC DNA]</scope>
    <source>
        <strain evidence="1 2">SU872</strain>
    </source>
</reference>
<dbReference type="GO" id="GO:0003677">
    <property type="term" value="F:DNA binding"/>
    <property type="evidence" value="ECO:0007669"/>
    <property type="project" value="UniProtKB-KW"/>
</dbReference>
<evidence type="ECO:0000313" key="1">
    <source>
        <dbReference type="EMBL" id="QJA06209.1"/>
    </source>
</evidence>
<dbReference type="KEGG" id="tmai:FVE67_05070"/>
<dbReference type="EMBL" id="CP042909">
    <property type="protein sequence ID" value="QJA06209.1"/>
    <property type="molecule type" value="Genomic_DNA"/>
</dbReference>
<sequence>MSGGAGVLREEDLKGLFPRERVEAFFEAFYFGEEPAYDLELGLGSFDPEKKILRLELRLKARPGRCLACNLTWGLPEVFKRHPVLNLAGVVQALEEKLNGFRVRSWGLGPTEEIDENLHRIPLIIYLE</sequence>
<organism evidence="1 2">
    <name type="scientific">Thermosulfurimonas marina</name>
    <dbReference type="NCBI Taxonomy" id="2047767"/>
    <lineage>
        <taxon>Bacteria</taxon>
        <taxon>Pseudomonadati</taxon>
        <taxon>Thermodesulfobacteriota</taxon>
        <taxon>Thermodesulfobacteria</taxon>
        <taxon>Thermodesulfobacteriales</taxon>
        <taxon>Thermodesulfobacteriaceae</taxon>
        <taxon>Thermosulfurimonas</taxon>
    </lineage>
</organism>
<gene>
    <name evidence="1" type="ORF">FVE67_05070</name>
</gene>
<dbReference type="AlphaFoldDB" id="A0A6H1WSS8"/>
<keyword evidence="1" id="KW-0238">DNA-binding</keyword>
<name>A0A6H1WSS8_9BACT</name>
<dbReference type="Proteomes" id="UP000501253">
    <property type="component" value="Chromosome"/>
</dbReference>
<accession>A0A6H1WSS8</accession>
<keyword evidence="2" id="KW-1185">Reference proteome</keyword>
<evidence type="ECO:0000313" key="2">
    <source>
        <dbReference type="Proteomes" id="UP000501253"/>
    </source>
</evidence>
<protein>
    <submittedName>
        <fullName evidence="1">Pancreas/duodenum homeobox protein 1</fullName>
    </submittedName>
</protein>
<proteinExistence type="predicted"/>
<keyword evidence="1" id="KW-0371">Homeobox</keyword>